<dbReference type="SUPFAM" id="SSF46689">
    <property type="entry name" value="Homeodomain-like"/>
    <property type="match status" value="1"/>
</dbReference>
<feature type="DNA-binding region" description="Homeobox" evidence="5">
    <location>
        <begin position="422"/>
        <end position="484"/>
    </location>
</feature>
<feature type="region of interest" description="Disordered" evidence="6">
    <location>
        <begin position="356"/>
        <end position="415"/>
    </location>
</feature>
<name>A0A813RJB4_9BILA</name>
<dbReference type="CDD" id="cd00086">
    <property type="entry name" value="homeodomain"/>
    <property type="match status" value="1"/>
</dbReference>
<keyword evidence="4 5" id="KW-0539">Nucleus</keyword>
<evidence type="ECO:0000256" key="3">
    <source>
        <dbReference type="ARBA" id="ARBA00023155"/>
    </source>
</evidence>
<evidence type="ECO:0000256" key="2">
    <source>
        <dbReference type="ARBA" id="ARBA00023125"/>
    </source>
</evidence>
<keyword evidence="10" id="KW-1185">Reference proteome</keyword>
<organism evidence="8 10">
    <name type="scientific">Didymodactylos carnosus</name>
    <dbReference type="NCBI Taxonomy" id="1234261"/>
    <lineage>
        <taxon>Eukaryota</taxon>
        <taxon>Metazoa</taxon>
        <taxon>Spiralia</taxon>
        <taxon>Gnathifera</taxon>
        <taxon>Rotifera</taxon>
        <taxon>Eurotatoria</taxon>
        <taxon>Bdelloidea</taxon>
        <taxon>Philodinida</taxon>
        <taxon>Philodinidae</taxon>
        <taxon>Didymodactylos</taxon>
    </lineage>
</organism>
<protein>
    <recommendedName>
        <fullName evidence="7">Homeobox domain-containing protein</fullName>
    </recommendedName>
</protein>
<dbReference type="PRINTS" id="PR00081">
    <property type="entry name" value="GDHRDH"/>
</dbReference>
<dbReference type="EMBL" id="CAJNOQ010000291">
    <property type="protein sequence ID" value="CAF0783228.1"/>
    <property type="molecule type" value="Genomic_DNA"/>
</dbReference>
<evidence type="ECO:0000256" key="5">
    <source>
        <dbReference type="PROSITE-ProRule" id="PRU00108"/>
    </source>
</evidence>
<dbReference type="Proteomes" id="UP000663829">
    <property type="component" value="Unassembled WGS sequence"/>
</dbReference>
<dbReference type="InterPro" id="IPR008422">
    <property type="entry name" value="KN_HD"/>
</dbReference>
<gene>
    <name evidence="8" type="ORF">GPM918_LOCUS2587</name>
    <name evidence="9" type="ORF">SRO942_LOCUS2587</name>
</gene>
<evidence type="ECO:0000256" key="1">
    <source>
        <dbReference type="ARBA" id="ARBA00023002"/>
    </source>
</evidence>
<dbReference type="Pfam" id="PF00106">
    <property type="entry name" value="adh_short"/>
    <property type="match status" value="1"/>
</dbReference>
<dbReference type="SUPFAM" id="SSF51735">
    <property type="entry name" value="NAD(P)-binding Rossmann-fold domains"/>
    <property type="match status" value="1"/>
</dbReference>
<dbReference type="Gene3D" id="3.40.50.720">
    <property type="entry name" value="NAD(P)-binding Rossmann-like Domain"/>
    <property type="match status" value="1"/>
</dbReference>
<dbReference type="InterPro" id="IPR036291">
    <property type="entry name" value="NAD(P)-bd_dom_sf"/>
</dbReference>
<dbReference type="GO" id="GO:0003677">
    <property type="term" value="F:DNA binding"/>
    <property type="evidence" value="ECO:0007669"/>
    <property type="project" value="UniProtKB-UniRule"/>
</dbReference>
<dbReference type="PROSITE" id="PS50071">
    <property type="entry name" value="HOMEOBOX_2"/>
    <property type="match status" value="1"/>
</dbReference>
<dbReference type="InterPro" id="IPR017970">
    <property type="entry name" value="Homeobox_CS"/>
</dbReference>
<evidence type="ECO:0000313" key="9">
    <source>
        <dbReference type="EMBL" id="CAF3566723.1"/>
    </source>
</evidence>
<dbReference type="GO" id="GO:0016491">
    <property type="term" value="F:oxidoreductase activity"/>
    <property type="evidence" value="ECO:0007669"/>
    <property type="project" value="UniProtKB-KW"/>
</dbReference>
<dbReference type="EMBL" id="CAJOBC010000291">
    <property type="protein sequence ID" value="CAF3566723.1"/>
    <property type="molecule type" value="Genomic_DNA"/>
</dbReference>
<evidence type="ECO:0000256" key="4">
    <source>
        <dbReference type="ARBA" id="ARBA00023242"/>
    </source>
</evidence>
<sequence length="515" mass="58412">MTDSISVPILTTFINNFFTLTHQFYANYRTSLLIFTGTALSVWLYNRLWTNRSLCPSLALMTGKTVVITGGNSGIGYETAKELAIRGARVIIASRNVERGQIAVDTLREKTGSKQIEFMQCDLCSLDSVRKFCKTFNENESRLDCLINNADGYNSIIQANYLGHFLLTNLLLDKLKQCKPSRIVNVSSGLHYSVKHIDWNDIFSQFKDRSLFGPYSSSKAFQIMFTKKLKDDLGKAGVNSFATNPGWVWTSIQNPMREAIGLLGFLIFYPLLYAAKIFFAQNSKTGAQTTIYCAVASELINSNEVYFASRVKRKAKWNFKESKSAPNCSKPFQEVIKRIFPRQLYELDMGRLHSSIASQPTTSTPQPLSRNQSKMRTSSNLPTLQTSSQRRIQGQDRTSSSVKHPPASSNVDESSITVRRLSSNLKGRLPDDTVNILNDWFDSHVDHPYPTKDEKLELAEQCGVSLQKVSTWFNNRRTRTRNTRPKQIQDDLLRQIEHLKSVVVLQQQTPYSPLF</sequence>
<proteinExistence type="predicted"/>
<keyword evidence="2 5" id="KW-0238">DNA-binding</keyword>
<dbReference type="AlphaFoldDB" id="A0A813RJB4"/>
<reference evidence="8" key="1">
    <citation type="submission" date="2021-02" db="EMBL/GenBank/DDBJ databases">
        <authorList>
            <person name="Nowell W R."/>
        </authorList>
    </citation>
    <scope>NUCLEOTIDE SEQUENCE</scope>
</reference>
<dbReference type="GO" id="GO:0005634">
    <property type="term" value="C:nucleus"/>
    <property type="evidence" value="ECO:0007669"/>
    <property type="project" value="UniProtKB-SubCell"/>
</dbReference>
<dbReference type="PANTHER" id="PTHR43157">
    <property type="entry name" value="PHOSPHATIDYLINOSITOL-GLYCAN BIOSYNTHESIS CLASS F PROTEIN-RELATED"/>
    <property type="match status" value="1"/>
</dbReference>
<accession>A0A813RJB4</accession>
<evidence type="ECO:0000313" key="8">
    <source>
        <dbReference type="EMBL" id="CAF0783228.1"/>
    </source>
</evidence>
<dbReference type="Proteomes" id="UP000681722">
    <property type="component" value="Unassembled WGS sequence"/>
</dbReference>
<dbReference type="PANTHER" id="PTHR43157:SF64">
    <property type="entry name" value="RETINOL DEHYDROGENASE 14"/>
    <property type="match status" value="1"/>
</dbReference>
<evidence type="ECO:0000256" key="6">
    <source>
        <dbReference type="SAM" id="MobiDB-lite"/>
    </source>
</evidence>
<dbReference type="InterPro" id="IPR002347">
    <property type="entry name" value="SDR_fam"/>
</dbReference>
<dbReference type="InterPro" id="IPR009057">
    <property type="entry name" value="Homeodomain-like_sf"/>
</dbReference>
<dbReference type="SMART" id="SM00389">
    <property type="entry name" value="HOX"/>
    <property type="match status" value="1"/>
</dbReference>
<dbReference type="GO" id="GO:0000981">
    <property type="term" value="F:DNA-binding transcription factor activity, RNA polymerase II-specific"/>
    <property type="evidence" value="ECO:0007669"/>
    <property type="project" value="InterPro"/>
</dbReference>
<keyword evidence="3 5" id="KW-0371">Homeobox</keyword>
<keyword evidence="1" id="KW-0560">Oxidoreductase</keyword>
<dbReference type="PROSITE" id="PS00027">
    <property type="entry name" value="HOMEOBOX_1"/>
    <property type="match status" value="1"/>
</dbReference>
<dbReference type="Gene3D" id="1.10.10.60">
    <property type="entry name" value="Homeodomain-like"/>
    <property type="match status" value="1"/>
</dbReference>
<dbReference type="OrthoDB" id="191139at2759"/>
<evidence type="ECO:0000313" key="10">
    <source>
        <dbReference type="Proteomes" id="UP000663829"/>
    </source>
</evidence>
<dbReference type="InterPro" id="IPR001356">
    <property type="entry name" value="HD"/>
</dbReference>
<comment type="subcellular location">
    <subcellularLocation>
        <location evidence="5">Nucleus</location>
    </subcellularLocation>
</comment>
<evidence type="ECO:0000259" key="7">
    <source>
        <dbReference type="PROSITE" id="PS50071"/>
    </source>
</evidence>
<comment type="caution">
    <text evidence="8">The sequence shown here is derived from an EMBL/GenBank/DDBJ whole genome shotgun (WGS) entry which is preliminary data.</text>
</comment>
<dbReference type="Pfam" id="PF05920">
    <property type="entry name" value="Homeobox_KN"/>
    <property type="match status" value="1"/>
</dbReference>
<feature type="domain" description="Homeobox" evidence="7">
    <location>
        <begin position="420"/>
        <end position="483"/>
    </location>
</feature>